<evidence type="ECO:0000256" key="1">
    <source>
        <dbReference type="ARBA" id="ARBA00023136"/>
    </source>
</evidence>
<dbReference type="AlphaFoldDB" id="A0A1B6GRP2"/>
<feature type="transmembrane region" description="Helical" evidence="2">
    <location>
        <begin position="48"/>
        <end position="73"/>
    </location>
</feature>
<dbReference type="InterPro" id="IPR029052">
    <property type="entry name" value="Metallo-depent_PP-like"/>
</dbReference>
<dbReference type="EMBL" id="GECZ01004690">
    <property type="protein sequence ID" value="JAS65079.1"/>
    <property type="molecule type" value="Transcribed_RNA"/>
</dbReference>
<keyword evidence="2" id="KW-0812">Transmembrane</keyword>
<feature type="transmembrane region" description="Helical" evidence="2">
    <location>
        <begin position="363"/>
        <end position="386"/>
    </location>
</feature>
<keyword evidence="2" id="KW-1133">Transmembrane helix</keyword>
<gene>
    <name evidence="3" type="ORF">g.9342</name>
</gene>
<sequence length="403" mass="46804">HWCDFSAIPLDYNLHGFTIMERLHTFSSTLASWCTSLRRKIKSNYRNWNLPLLITLGVCGFILFREFLVYFVWSLLWPSITCGIIRELQSVLLVASPRILGESSASWFARWSDDRYLSRSFAAALRHVEPDLIIFLGDLMDEGSLANDEEYQRYFQRFKEIFQLDYIPASKTVFLPGDSDIGRDLIITDQRKKRFKHHFRSPTMQSLANIQIIQVDRLQQTLPPSSLDSNWTRIVVSQSPLMAAPDTFTEKVLQRLRPHAMLSAQDYSDTSPEDEALVQFSGDVTTGKRLTVETMTANWCIWGSPPHGAPSWRFQWSNRQVVETVVPTCSSRIRIAERGYAVAVIDKRKEAWCYHVLWLPSRIYMVATYLFTLAVMLVTLIGVQCFRRYCRSKYKFHPQYKPL</sequence>
<evidence type="ECO:0008006" key="4">
    <source>
        <dbReference type="Google" id="ProtNLM"/>
    </source>
</evidence>
<name>A0A1B6GRP2_9HEMI</name>
<dbReference type="SUPFAM" id="SSF56300">
    <property type="entry name" value="Metallo-dependent phosphatases"/>
    <property type="match status" value="1"/>
</dbReference>
<proteinExistence type="predicted"/>
<dbReference type="Gene3D" id="3.60.21.10">
    <property type="match status" value="1"/>
</dbReference>
<evidence type="ECO:0000256" key="2">
    <source>
        <dbReference type="SAM" id="Phobius"/>
    </source>
</evidence>
<dbReference type="GO" id="GO:0006506">
    <property type="term" value="P:GPI anchor biosynthetic process"/>
    <property type="evidence" value="ECO:0007669"/>
    <property type="project" value="InterPro"/>
</dbReference>
<evidence type="ECO:0000313" key="3">
    <source>
        <dbReference type="EMBL" id="JAS65079.1"/>
    </source>
</evidence>
<accession>A0A1B6GRP2</accession>
<dbReference type="GO" id="GO:0016020">
    <property type="term" value="C:membrane"/>
    <property type="evidence" value="ECO:0007669"/>
    <property type="project" value="GOC"/>
</dbReference>
<protein>
    <recommendedName>
        <fullName evidence="4">Calcineurin-like phosphoesterase domain-containing protein</fullName>
    </recommendedName>
</protein>
<organism evidence="3">
    <name type="scientific">Cuerna arida</name>
    <dbReference type="NCBI Taxonomy" id="1464854"/>
    <lineage>
        <taxon>Eukaryota</taxon>
        <taxon>Metazoa</taxon>
        <taxon>Ecdysozoa</taxon>
        <taxon>Arthropoda</taxon>
        <taxon>Hexapoda</taxon>
        <taxon>Insecta</taxon>
        <taxon>Pterygota</taxon>
        <taxon>Neoptera</taxon>
        <taxon>Paraneoptera</taxon>
        <taxon>Hemiptera</taxon>
        <taxon>Auchenorrhyncha</taxon>
        <taxon>Membracoidea</taxon>
        <taxon>Cicadellidae</taxon>
        <taxon>Cicadellinae</taxon>
        <taxon>Proconiini</taxon>
        <taxon>Cuerna</taxon>
    </lineage>
</organism>
<dbReference type="PANTHER" id="PTHR13315:SF4">
    <property type="entry name" value="METALLOPHOSPHOESTERASE, ISOFORM E"/>
    <property type="match status" value="1"/>
</dbReference>
<dbReference type="GO" id="GO:0005783">
    <property type="term" value="C:endoplasmic reticulum"/>
    <property type="evidence" value="ECO:0007669"/>
    <property type="project" value="TreeGrafter"/>
</dbReference>
<dbReference type="PANTHER" id="PTHR13315">
    <property type="entry name" value="METALLO PHOSPHOESTERASE RELATED"/>
    <property type="match status" value="1"/>
</dbReference>
<dbReference type="InterPro" id="IPR033308">
    <property type="entry name" value="PGAP5/Cdc1/Ted1"/>
</dbReference>
<keyword evidence="1 2" id="KW-0472">Membrane</keyword>
<feature type="non-terminal residue" evidence="3">
    <location>
        <position position="1"/>
    </location>
</feature>
<reference evidence="3" key="1">
    <citation type="submission" date="2015-11" db="EMBL/GenBank/DDBJ databases">
        <title>De novo transcriptome assembly of four potential Pierce s Disease insect vectors from Arizona vineyards.</title>
        <authorList>
            <person name="Tassone E.E."/>
        </authorList>
    </citation>
    <scope>NUCLEOTIDE SEQUENCE</scope>
</reference>